<dbReference type="Pfam" id="PF09005">
    <property type="entry name" value="FUBP_C"/>
    <property type="match status" value="1"/>
</dbReference>
<evidence type="ECO:0000313" key="4">
    <source>
        <dbReference type="EMBL" id="CAF4713439.1"/>
    </source>
</evidence>
<dbReference type="EMBL" id="CAJOBJ010199247">
    <property type="protein sequence ID" value="CAF4978408.1"/>
    <property type="molecule type" value="Genomic_DNA"/>
</dbReference>
<accession>A0A8S3DL56</accession>
<name>A0A8S3DL56_9BILA</name>
<feature type="non-terminal residue" evidence="5">
    <location>
        <position position="1"/>
    </location>
</feature>
<dbReference type="InterPro" id="IPR015096">
    <property type="entry name" value="FUBP_C"/>
</dbReference>
<dbReference type="EMBL" id="CAJOBH010121456">
    <property type="protein sequence ID" value="CAF4713439.1"/>
    <property type="molecule type" value="Genomic_DNA"/>
</dbReference>
<reference evidence="5" key="1">
    <citation type="submission" date="2021-02" db="EMBL/GenBank/DDBJ databases">
        <authorList>
            <person name="Nowell W R."/>
        </authorList>
    </citation>
    <scope>NUCLEOTIDE SEQUENCE</scope>
</reference>
<organism evidence="5 6">
    <name type="scientific">Rotaria magnacalcarata</name>
    <dbReference type="NCBI Taxonomy" id="392030"/>
    <lineage>
        <taxon>Eukaryota</taxon>
        <taxon>Metazoa</taxon>
        <taxon>Spiralia</taxon>
        <taxon>Gnathifera</taxon>
        <taxon>Rotifera</taxon>
        <taxon>Eurotatoria</taxon>
        <taxon>Bdelloidea</taxon>
        <taxon>Philodinida</taxon>
        <taxon>Philodinidae</taxon>
        <taxon>Rotaria</taxon>
    </lineage>
</organism>
<dbReference type="GO" id="GO:0003676">
    <property type="term" value="F:nucleic acid binding"/>
    <property type="evidence" value="ECO:0007669"/>
    <property type="project" value="InterPro"/>
</dbReference>
<dbReference type="Proteomes" id="UP000681967">
    <property type="component" value="Unassembled WGS sequence"/>
</dbReference>
<dbReference type="GO" id="GO:0006355">
    <property type="term" value="P:regulation of DNA-templated transcription"/>
    <property type="evidence" value="ECO:0007669"/>
    <property type="project" value="InterPro"/>
</dbReference>
<protein>
    <recommendedName>
        <fullName evidence="3">Far upstream element-binding protein C-terminal domain-containing protein</fullName>
    </recommendedName>
</protein>
<sequence length="41" mass="5100">SQQWIEYYRSIGQGEYADEIARQMKAIYRKWFIFIVIELQK</sequence>
<proteinExistence type="predicted"/>
<dbReference type="AlphaFoldDB" id="A0A8S3DL56"/>
<comment type="caution">
    <text evidence="5">The sequence shown here is derived from an EMBL/GenBank/DDBJ whole genome shotgun (WGS) entry which is preliminary data.</text>
</comment>
<gene>
    <name evidence="4" type="ORF">BYL167_LOCUS44573</name>
    <name evidence="5" type="ORF">GIL414_LOCUS55879</name>
</gene>
<evidence type="ECO:0000313" key="5">
    <source>
        <dbReference type="EMBL" id="CAF4978408.1"/>
    </source>
</evidence>
<keyword evidence="2" id="KW-0539">Nucleus</keyword>
<dbReference type="Proteomes" id="UP000681720">
    <property type="component" value="Unassembled WGS sequence"/>
</dbReference>
<feature type="domain" description="Far upstream element-binding protein C-terminal" evidence="3">
    <location>
        <begin position="1"/>
        <end position="26"/>
    </location>
</feature>
<comment type="subcellular location">
    <subcellularLocation>
        <location evidence="1">Nucleus</location>
    </subcellularLocation>
</comment>
<dbReference type="GO" id="GO:0005634">
    <property type="term" value="C:nucleus"/>
    <property type="evidence" value="ECO:0007669"/>
    <property type="project" value="UniProtKB-SubCell"/>
</dbReference>
<evidence type="ECO:0000256" key="1">
    <source>
        <dbReference type="ARBA" id="ARBA00004123"/>
    </source>
</evidence>
<evidence type="ECO:0000256" key="2">
    <source>
        <dbReference type="ARBA" id="ARBA00023242"/>
    </source>
</evidence>
<evidence type="ECO:0000259" key="3">
    <source>
        <dbReference type="Pfam" id="PF09005"/>
    </source>
</evidence>
<evidence type="ECO:0000313" key="6">
    <source>
        <dbReference type="Proteomes" id="UP000681720"/>
    </source>
</evidence>